<accession>A0A2P5DVI7</accession>
<protein>
    <submittedName>
        <fullName evidence="1">Uncharacterized protein</fullName>
    </submittedName>
</protein>
<comment type="caution">
    <text evidence="1">The sequence shown here is derived from an EMBL/GenBank/DDBJ whole genome shotgun (WGS) entry which is preliminary data.</text>
</comment>
<proteinExistence type="predicted"/>
<dbReference type="AlphaFoldDB" id="A0A2P5DVI7"/>
<sequence>MSQLINQMVSLLLKQSSAIIWDKLKVLLPLESLVALLLILHMAIREGTNIVLQYNLEVTEVKSDANNVISAIHSKNSVLVDDPVILDILVNLRLLGNILRNFVLKDKNRVTHILVSFTLIIFCHSQNFKAMIFSNFKLRIMINNTLLKF</sequence>
<name>A0A2P5DVI7_PARAD</name>
<evidence type="ECO:0000313" key="1">
    <source>
        <dbReference type="EMBL" id="PON77290.1"/>
    </source>
</evidence>
<reference evidence="2" key="1">
    <citation type="submission" date="2016-06" db="EMBL/GenBank/DDBJ databases">
        <title>Parallel loss of symbiosis genes in relatives of nitrogen-fixing non-legume Parasponia.</title>
        <authorList>
            <person name="Van Velzen R."/>
            <person name="Holmer R."/>
            <person name="Bu F."/>
            <person name="Rutten L."/>
            <person name="Van Zeijl A."/>
            <person name="Liu W."/>
            <person name="Santuari L."/>
            <person name="Cao Q."/>
            <person name="Sharma T."/>
            <person name="Shen D."/>
            <person name="Roswanjaya Y."/>
            <person name="Wardhani T."/>
            <person name="Kalhor M.S."/>
            <person name="Jansen J."/>
            <person name="Van den Hoogen J."/>
            <person name="Gungor B."/>
            <person name="Hartog M."/>
            <person name="Hontelez J."/>
            <person name="Verver J."/>
            <person name="Yang W.-C."/>
            <person name="Schijlen E."/>
            <person name="Repin R."/>
            <person name="Schilthuizen M."/>
            <person name="Schranz E."/>
            <person name="Heidstra R."/>
            <person name="Miyata K."/>
            <person name="Fedorova E."/>
            <person name="Kohlen W."/>
            <person name="Bisseling T."/>
            <person name="Smit S."/>
            <person name="Geurts R."/>
        </authorList>
    </citation>
    <scope>NUCLEOTIDE SEQUENCE [LARGE SCALE GENOMIC DNA]</scope>
    <source>
        <strain evidence="2">cv. WU1-14</strain>
    </source>
</reference>
<dbReference type="EMBL" id="JXTB01000014">
    <property type="protein sequence ID" value="PON77290.1"/>
    <property type="molecule type" value="Genomic_DNA"/>
</dbReference>
<dbReference type="OrthoDB" id="10460430at2759"/>
<organism evidence="1 2">
    <name type="scientific">Parasponia andersonii</name>
    <name type="common">Sponia andersonii</name>
    <dbReference type="NCBI Taxonomy" id="3476"/>
    <lineage>
        <taxon>Eukaryota</taxon>
        <taxon>Viridiplantae</taxon>
        <taxon>Streptophyta</taxon>
        <taxon>Embryophyta</taxon>
        <taxon>Tracheophyta</taxon>
        <taxon>Spermatophyta</taxon>
        <taxon>Magnoliopsida</taxon>
        <taxon>eudicotyledons</taxon>
        <taxon>Gunneridae</taxon>
        <taxon>Pentapetalae</taxon>
        <taxon>rosids</taxon>
        <taxon>fabids</taxon>
        <taxon>Rosales</taxon>
        <taxon>Cannabaceae</taxon>
        <taxon>Parasponia</taxon>
    </lineage>
</organism>
<gene>
    <name evidence="1" type="ORF">PanWU01x14_029090</name>
</gene>
<evidence type="ECO:0000313" key="2">
    <source>
        <dbReference type="Proteomes" id="UP000237105"/>
    </source>
</evidence>
<dbReference type="Proteomes" id="UP000237105">
    <property type="component" value="Unassembled WGS sequence"/>
</dbReference>
<keyword evidence="2" id="KW-1185">Reference proteome</keyword>